<evidence type="ECO:0000313" key="1">
    <source>
        <dbReference type="EMBL" id="CAF4783583.1"/>
    </source>
</evidence>
<evidence type="ECO:0000313" key="2">
    <source>
        <dbReference type="Proteomes" id="UP000676336"/>
    </source>
</evidence>
<dbReference type="Proteomes" id="UP000676336">
    <property type="component" value="Unassembled WGS sequence"/>
</dbReference>
<name>A0A8S3B694_9BILA</name>
<dbReference type="EMBL" id="CAJOBI010144529">
    <property type="protein sequence ID" value="CAF4783583.1"/>
    <property type="molecule type" value="Genomic_DNA"/>
</dbReference>
<gene>
    <name evidence="1" type="ORF">SMN809_LOCUS46451</name>
</gene>
<sequence>PNKMLLGLGTYGRGDTPAMPYTGFKGESGFVAYYESCIQIVCEKMKETWDAKQLVPYIAG</sequence>
<dbReference type="SUPFAM" id="SSF54556">
    <property type="entry name" value="Chitinase insertion domain"/>
    <property type="match status" value="1"/>
</dbReference>
<dbReference type="InterPro" id="IPR029070">
    <property type="entry name" value="Chitinase_insertion_sf"/>
</dbReference>
<dbReference type="Gene3D" id="3.10.50.10">
    <property type="match status" value="1"/>
</dbReference>
<dbReference type="AlphaFoldDB" id="A0A8S3B694"/>
<feature type="non-terminal residue" evidence="1">
    <location>
        <position position="1"/>
    </location>
</feature>
<comment type="caution">
    <text evidence="1">The sequence shown here is derived from an EMBL/GenBank/DDBJ whole genome shotgun (WGS) entry which is preliminary data.</text>
</comment>
<proteinExistence type="predicted"/>
<feature type="non-terminal residue" evidence="1">
    <location>
        <position position="60"/>
    </location>
</feature>
<protein>
    <submittedName>
        <fullName evidence="1">Uncharacterized protein</fullName>
    </submittedName>
</protein>
<accession>A0A8S3B694</accession>
<organism evidence="1 2">
    <name type="scientific">Rotaria magnacalcarata</name>
    <dbReference type="NCBI Taxonomy" id="392030"/>
    <lineage>
        <taxon>Eukaryota</taxon>
        <taxon>Metazoa</taxon>
        <taxon>Spiralia</taxon>
        <taxon>Gnathifera</taxon>
        <taxon>Rotifera</taxon>
        <taxon>Eurotatoria</taxon>
        <taxon>Bdelloidea</taxon>
        <taxon>Philodinida</taxon>
        <taxon>Philodinidae</taxon>
        <taxon>Rotaria</taxon>
    </lineage>
</organism>
<reference evidence="1" key="1">
    <citation type="submission" date="2021-02" db="EMBL/GenBank/DDBJ databases">
        <authorList>
            <person name="Nowell W R."/>
        </authorList>
    </citation>
    <scope>NUCLEOTIDE SEQUENCE</scope>
</reference>